<evidence type="ECO:0000313" key="3">
    <source>
        <dbReference type="EMBL" id="MEI5993843.1"/>
    </source>
</evidence>
<sequence>MRKKLILVVVCLVTICAGYFCIENKAIKAEEGMLPYADGQGTRVAGSLIDYPGINLVDSKNPGAAKPIPGEYALMFRITPRLTYTVSGASKEGLTYASFKENDITGDNYVQLNKVAIYKGQFIDLRLTIESYTSSSLNPTAYIYYPTSKSSSLQKDNFLRIDTRGSKAQMKIRYDFFESGTTTKIPVQGMWNVKRLNNVKGLTIDSDSSFLKGLYTYSNSELTYDEVEPSVTRFTGVSAGEKVTQEFTYLFNSDGSMHQTIDLASGTVAYLKYDTSAVARVILPPPQIFGETSEETNTISYSVVQDMPMQSDQSFYPQKYEMYMNADAIFDLSQAQVKVTDMNGTDVTSKFTITKDIPNHRFVVTTSPSTLSDAGFVDNSYEFNITSKLVEGVDKEKYYQSDGYLHIPMNVYNVTGDGDSEINEGIAKTRLGGTPSATPIPREVMLGTSTDDLDPTTLVKNLKGVFASESVSIIGFANKVIFSKEGLTLAGVTIRGDKTGLGTTIFVPITVKQFNNPEITSKIVSEVKQPDGSWKVSEQAKVLDNVRFTITSELTNETALWQQAKLSAQLDAAYNNVTPVSASLIDSTGSSKELELPIIAQTAPLTVIQTAENNLLVNAKGSTLKVIYTAQIDASAGSKVLKTIATPQGLNPDNSAITVSNLEHPLTIQASEATIAISYLEDNVIGSAKEVSQSKSLSKLIGTEESISAETIPEYTLSKISIDGVEQKPLVNPVKVKYGEIKEVVFYYQRTPILSTEFSISPNVIKEGDSTTFTSIFKNSAPAPSVFKDVVYKTTNSFPENLTVDLASVKLTKDGQEIKPTSVVMGSAGRLNVKIAELESEAEYLLTYEVKAENQGVPSQTTLNFLQSYELTGKTSNNDVVTQTASEKTLQIKPKIATVNVAFVDDTGKEIHKPVSISGNVGDTVDLTLNKEVQDVLKIISDQNYQIHSRPTPEDAILVKETEYDVQYVFSGTLFIYSAPETIDFGIRNAGIFGVRVEKPSYDKELIIWDNRTTLTEWSLKAKLETYLTSKDGEGERILPDAIRYRTGEETEIILNANDQPIVKATHTLDSQYDVSDKWATGERGFKLDVPAGAVRELGKYKATIVWTVGATPQ</sequence>
<accession>A0A242CBY8</accession>
<dbReference type="AlphaFoldDB" id="A0A242CBY8"/>
<dbReference type="Pfam" id="PF06458">
    <property type="entry name" value="MucBP"/>
    <property type="match status" value="2"/>
</dbReference>
<dbReference type="InterPro" id="IPR009459">
    <property type="entry name" value="MucBP_dom"/>
</dbReference>
<dbReference type="EMBL" id="NGLE02000001">
    <property type="protein sequence ID" value="MEI5993843.1"/>
    <property type="molecule type" value="Genomic_DNA"/>
</dbReference>
<gene>
    <name evidence="3" type="ORF">A5880_001390</name>
    <name evidence="4" type="ORF">A5880_002045</name>
</gene>
<organism evidence="4">
    <name type="scientific">Candidatus Enterococcus mansonii</name>
    <dbReference type="NCBI Taxonomy" id="1834181"/>
    <lineage>
        <taxon>Bacteria</taxon>
        <taxon>Bacillati</taxon>
        <taxon>Bacillota</taxon>
        <taxon>Bacilli</taxon>
        <taxon>Lactobacillales</taxon>
        <taxon>Enterococcaceae</taxon>
        <taxon>Enterococcus</taxon>
    </lineage>
</organism>
<dbReference type="STRING" id="1834181.A5880_002045"/>
<evidence type="ECO:0000313" key="5">
    <source>
        <dbReference type="Proteomes" id="UP000195139"/>
    </source>
</evidence>
<dbReference type="Gene3D" id="3.10.20.320">
    <property type="entry name" value="Putative peptidoglycan bound protein (lpxtg motif)"/>
    <property type="match status" value="1"/>
</dbReference>
<feature type="domain" description="MucBP" evidence="2">
    <location>
        <begin position="689"/>
        <end position="748"/>
    </location>
</feature>
<dbReference type="Proteomes" id="UP000195139">
    <property type="component" value="Unassembled WGS sequence"/>
</dbReference>
<dbReference type="OrthoDB" id="2189210at2"/>
<comment type="caution">
    <text evidence="4">The sequence shown here is derived from an EMBL/GenBank/DDBJ whole genome shotgun (WGS) entry which is preliminary data.</text>
</comment>
<keyword evidence="5" id="KW-1185">Reference proteome</keyword>
<dbReference type="RefSeq" id="WP_086330935.1">
    <property type="nucleotide sequence ID" value="NZ_NGLE02000001.1"/>
</dbReference>
<feature type="domain" description="MucBP" evidence="2">
    <location>
        <begin position="898"/>
        <end position="970"/>
    </location>
</feature>
<dbReference type="EMBL" id="NGLE01000003">
    <property type="protein sequence ID" value="OTO07775.1"/>
    <property type="molecule type" value="Genomic_DNA"/>
</dbReference>
<protein>
    <recommendedName>
        <fullName evidence="2">MucBP domain-containing protein</fullName>
    </recommendedName>
</protein>
<evidence type="ECO:0000313" key="4">
    <source>
        <dbReference type="EMBL" id="OTO07775.1"/>
    </source>
</evidence>
<keyword evidence="1" id="KW-0677">Repeat</keyword>
<reference evidence="4" key="1">
    <citation type="submission" date="2017-05" db="EMBL/GenBank/DDBJ databases">
        <title>The Genome Sequence of Enterococcus sp. 4G2_DIV0659.</title>
        <authorList>
            <consortium name="The Broad Institute Genomics Platform"/>
            <consortium name="The Broad Institute Genomic Center for Infectious Diseases"/>
            <person name="Earl A."/>
            <person name="Manson A."/>
            <person name="Schwartman J."/>
            <person name="Gilmore M."/>
            <person name="Abouelleil A."/>
            <person name="Cao P."/>
            <person name="Chapman S."/>
            <person name="Cusick C."/>
            <person name="Shea T."/>
            <person name="Young S."/>
            <person name="Neafsey D."/>
            <person name="Nusbaum C."/>
            <person name="Birren B."/>
        </authorList>
    </citation>
    <scope>NUCLEOTIDE SEQUENCE [LARGE SCALE GENOMIC DNA]</scope>
    <source>
        <strain evidence="4">4G2_DIV0659</strain>
    </source>
</reference>
<proteinExistence type="predicted"/>
<name>A0A242CBY8_9ENTE</name>
<evidence type="ECO:0000259" key="2">
    <source>
        <dbReference type="Pfam" id="PF06458"/>
    </source>
</evidence>
<evidence type="ECO:0000256" key="1">
    <source>
        <dbReference type="ARBA" id="ARBA00022737"/>
    </source>
</evidence>
<reference evidence="3 5" key="2">
    <citation type="submission" date="2018-07" db="EMBL/GenBank/DDBJ databases">
        <title>The Genome Sequence of Enterococcus sp. DIV0659b.</title>
        <authorList>
            <consortium name="The Broad Institute Genomics Platform"/>
            <consortium name="The Broad Institute Genomic Center for Infectious Diseases"/>
            <person name="Earl A."/>
            <person name="Manson A."/>
            <person name="Schwartman J."/>
            <person name="Gilmore M."/>
            <person name="Abouelleil A."/>
            <person name="Cao P."/>
            <person name="Chapman S."/>
            <person name="Cusick C."/>
            <person name="Shea T."/>
            <person name="Young S."/>
            <person name="Neafsey D."/>
            <person name="Nusbaum C."/>
            <person name="Birren B."/>
        </authorList>
    </citation>
    <scope>NUCLEOTIDE SEQUENCE [LARGE SCALE GENOMIC DNA]</scope>
    <source>
        <strain evidence="3 5">4G2_DIV0659</strain>
    </source>
</reference>